<feature type="transmembrane region" description="Helical" evidence="1">
    <location>
        <begin position="68"/>
        <end position="89"/>
    </location>
</feature>
<accession>A0ABQ5UN54</accession>
<proteinExistence type="predicted"/>
<dbReference type="SUPFAM" id="SSF81442">
    <property type="entry name" value="Cytochrome c oxidase subunit I-like"/>
    <property type="match status" value="1"/>
</dbReference>
<comment type="caution">
    <text evidence="2">The sequence shown here is derived from an EMBL/GenBank/DDBJ whole genome shotgun (WGS) entry which is preliminary data.</text>
</comment>
<keyword evidence="1" id="KW-1133">Transmembrane helix</keyword>
<feature type="transmembrane region" description="Helical" evidence="1">
    <location>
        <begin position="6"/>
        <end position="27"/>
    </location>
</feature>
<dbReference type="InterPro" id="IPR036927">
    <property type="entry name" value="Cyt_c_oxase-like_su1_sf"/>
</dbReference>
<dbReference type="RefSeq" id="WP_284362113.1">
    <property type="nucleotide sequence ID" value="NZ_BSNI01000002.1"/>
</dbReference>
<protein>
    <recommendedName>
        <fullName evidence="4">Cytochrome-c oxidase</fullName>
    </recommendedName>
</protein>
<evidence type="ECO:0000313" key="3">
    <source>
        <dbReference type="Proteomes" id="UP001161405"/>
    </source>
</evidence>
<dbReference type="Proteomes" id="UP001161405">
    <property type="component" value="Unassembled WGS sequence"/>
</dbReference>
<keyword evidence="3" id="KW-1185">Reference proteome</keyword>
<evidence type="ECO:0000313" key="2">
    <source>
        <dbReference type="EMBL" id="GLQ16471.1"/>
    </source>
</evidence>
<evidence type="ECO:0008006" key="4">
    <source>
        <dbReference type="Google" id="ProtNLM"/>
    </source>
</evidence>
<evidence type="ECO:0000256" key="1">
    <source>
        <dbReference type="SAM" id="Phobius"/>
    </source>
</evidence>
<sequence>MRGVSFWFFFSAICYLIVGIALGGYMAGSKDFVLAPVHGHLNLVGWVSFALFGLYYRVEPLVANSPLAITHFVVASFGLWLLVPGIAMFELGITESVAALGGVITLVAIFLFAFIVVKYRAV</sequence>
<organism evidence="2 3">
    <name type="scientific">Maritalea porphyrae</name>
    <dbReference type="NCBI Taxonomy" id="880732"/>
    <lineage>
        <taxon>Bacteria</taxon>
        <taxon>Pseudomonadati</taxon>
        <taxon>Pseudomonadota</taxon>
        <taxon>Alphaproteobacteria</taxon>
        <taxon>Hyphomicrobiales</taxon>
        <taxon>Devosiaceae</taxon>
        <taxon>Maritalea</taxon>
    </lineage>
</organism>
<gene>
    <name evidence="2" type="ORF">GCM10007879_07200</name>
</gene>
<dbReference type="EMBL" id="BSNI01000002">
    <property type="protein sequence ID" value="GLQ16471.1"/>
    <property type="molecule type" value="Genomic_DNA"/>
</dbReference>
<reference evidence="2" key="1">
    <citation type="journal article" date="2014" name="Int. J. Syst. Evol. Microbiol.">
        <title>Complete genome of a new Firmicutes species belonging to the dominant human colonic microbiota ('Ruminococcus bicirculans') reveals two chromosomes and a selective capacity to utilize plant glucans.</title>
        <authorList>
            <consortium name="NISC Comparative Sequencing Program"/>
            <person name="Wegmann U."/>
            <person name="Louis P."/>
            <person name="Goesmann A."/>
            <person name="Henrissat B."/>
            <person name="Duncan S.H."/>
            <person name="Flint H.J."/>
        </authorList>
    </citation>
    <scope>NUCLEOTIDE SEQUENCE</scope>
    <source>
        <strain evidence="2">NBRC 107169</strain>
    </source>
</reference>
<reference evidence="2" key="2">
    <citation type="submission" date="2023-01" db="EMBL/GenBank/DDBJ databases">
        <title>Draft genome sequence of Maritalea porphyrae strain NBRC 107169.</title>
        <authorList>
            <person name="Sun Q."/>
            <person name="Mori K."/>
        </authorList>
    </citation>
    <scope>NUCLEOTIDE SEQUENCE</scope>
    <source>
        <strain evidence="2">NBRC 107169</strain>
    </source>
</reference>
<feature type="transmembrane region" description="Helical" evidence="1">
    <location>
        <begin position="96"/>
        <end position="117"/>
    </location>
</feature>
<keyword evidence="1" id="KW-0812">Transmembrane</keyword>
<keyword evidence="1" id="KW-0472">Membrane</keyword>
<feature type="transmembrane region" description="Helical" evidence="1">
    <location>
        <begin position="39"/>
        <end position="56"/>
    </location>
</feature>
<name>A0ABQ5UN54_9HYPH</name>
<dbReference type="Gene3D" id="1.20.210.10">
    <property type="entry name" value="Cytochrome c oxidase-like, subunit I domain"/>
    <property type="match status" value="1"/>
</dbReference>